<sequence>MRDELIFWVLRDEKDGSAGNCLTEEEGLTNRMAAFDLIDNEERSRMRFPTQTANISIGRSSDCHISFPLRKEIADYHIYLTLVQHPATYRLTIGENIKSVRIWINGATVDLKRDMFMPVSMNDVIELGERLSVTITDPIHAPLFLGVPEEQKKRMYEEVKKFRNGGHS</sequence>
<accession>A0A4U5PH14</accession>
<protein>
    <recommendedName>
        <fullName evidence="1">FHA domain-containing protein</fullName>
    </recommendedName>
</protein>
<reference evidence="2 3" key="2">
    <citation type="journal article" date="2019" name="G3 (Bethesda)">
        <title>Hybrid Assembly of the Genome of the Entomopathogenic Nematode Steinernema carpocapsae Identifies the X-Chromosome.</title>
        <authorList>
            <person name="Serra L."/>
            <person name="Macchietto M."/>
            <person name="Macias-Munoz A."/>
            <person name="McGill C.J."/>
            <person name="Rodriguez I.M."/>
            <person name="Rodriguez B."/>
            <person name="Murad R."/>
            <person name="Mortazavi A."/>
        </authorList>
    </citation>
    <scope>NUCLEOTIDE SEQUENCE [LARGE SCALE GENOMIC DNA]</scope>
    <source>
        <strain evidence="2 3">ALL</strain>
    </source>
</reference>
<evidence type="ECO:0000313" key="3">
    <source>
        <dbReference type="Proteomes" id="UP000298663"/>
    </source>
</evidence>
<gene>
    <name evidence="2" type="ORF">L596_010014</name>
</gene>
<dbReference type="Proteomes" id="UP000298663">
    <property type="component" value="Unassembled WGS sequence"/>
</dbReference>
<dbReference type="PROSITE" id="PS50006">
    <property type="entry name" value="FHA_DOMAIN"/>
    <property type="match status" value="1"/>
</dbReference>
<dbReference type="SUPFAM" id="SSF49879">
    <property type="entry name" value="SMAD/FHA domain"/>
    <property type="match status" value="1"/>
</dbReference>
<name>A0A4U5PH14_STECR</name>
<comment type="caution">
    <text evidence="2">The sequence shown here is derived from an EMBL/GenBank/DDBJ whole genome shotgun (WGS) entry which is preliminary data.</text>
</comment>
<feature type="domain" description="FHA" evidence="1">
    <location>
        <begin position="55"/>
        <end position="114"/>
    </location>
</feature>
<evidence type="ECO:0000259" key="1">
    <source>
        <dbReference type="PROSITE" id="PS50006"/>
    </source>
</evidence>
<dbReference type="InterPro" id="IPR008984">
    <property type="entry name" value="SMAD_FHA_dom_sf"/>
</dbReference>
<dbReference type="AlphaFoldDB" id="A0A4U5PH14"/>
<reference evidence="2 3" key="1">
    <citation type="journal article" date="2015" name="Genome Biol.">
        <title>Comparative genomics of Steinernema reveals deeply conserved gene regulatory networks.</title>
        <authorList>
            <person name="Dillman A.R."/>
            <person name="Macchietto M."/>
            <person name="Porter C.F."/>
            <person name="Rogers A."/>
            <person name="Williams B."/>
            <person name="Antoshechkin I."/>
            <person name="Lee M.M."/>
            <person name="Goodwin Z."/>
            <person name="Lu X."/>
            <person name="Lewis E.E."/>
            <person name="Goodrich-Blair H."/>
            <person name="Stock S.P."/>
            <person name="Adams B.J."/>
            <person name="Sternberg P.W."/>
            <person name="Mortazavi A."/>
        </authorList>
    </citation>
    <scope>NUCLEOTIDE SEQUENCE [LARGE SCALE GENOMIC DNA]</scope>
    <source>
        <strain evidence="2 3">ALL</strain>
    </source>
</reference>
<dbReference type="Gene3D" id="2.60.200.20">
    <property type="match status" value="1"/>
</dbReference>
<proteinExistence type="predicted"/>
<dbReference type="OrthoDB" id="10316423at2759"/>
<dbReference type="EMBL" id="AZBU02000002">
    <property type="protein sequence ID" value="TKR95909.1"/>
    <property type="molecule type" value="Genomic_DNA"/>
</dbReference>
<dbReference type="InterPro" id="IPR000253">
    <property type="entry name" value="FHA_dom"/>
</dbReference>
<keyword evidence="3" id="KW-1185">Reference proteome</keyword>
<evidence type="ECO:0000313" key="2">
    <source>
        <dbReference type="EMBL" id="TKR95909.1"/>
    </source>
</evidence>
<organism evidence="2 3">
    <name type="scientific">Steinernema carpocapsae</name>
    <name type="common">Entomopathogenic nematode</name>
    <dbReference type="NCBI Taxonomy" id="34508"/>
    <lineage>
        <taxon>Eukaryota</taxon>
        <taxon>Metazoa</taxon>
        <taxon>Ecdysozoa</taxon>
        <taxon>Nematoda</taxon>
        <taxon>Chromadorea</taxon>
        <taxon>Rhabditida</taxon>
        <taxon>Tylenchina</taxon>
        <taxon>Panagrolaimomorpha</taxon>
        <taxon>Strongyloidoidea</taxon>
        <taxon>Steinernematidae</taxon>
        <taxon>Steinernema</taxon>
    </lineage>
</organism>